<evidence type="ECO:0000259" key="1">
    <source>
        <dbReference type="PROSITE" id="PS50404"/>
    </source>
</evidence>
<name>A0A4Q2U4E0_9HYPH</name>
<dbReference type="CDD" id="cd03043">
    <property type="entry name" value="GST_N_1"/>
    <property type="match status" value="1"/>
</dbReference>
<dbReference type="Gene3D" id="1.20.1050.10">
    <property type="match status" value="1"/>
</dbReference>
<dbReference type="Gene3D" id="3.40.30.10">
    <property type="entry name" value="Glutaredoxin"/>
    <property type="match status" value="1"/>
</dbReference>
<dbReference type="PANTHER" id="PTHR42673:SF4">
    <property type="entry name" value="MALEYLACETOACETATE ISOMERASE"/>
    <property type="match status" value="1"/>
</dbReference>
<accession>A0A4Q2U4E0</accession>
<dbReference type="SFLD" id="SFLDS00019">
    <property type="entry name" value="Glutathione_Transferase_(cytos"/>
    <property type="match status" value="1"/>
</dbReference>
<keyword evidence="2" id="KW-0808">Transferase</keyword>
<dbReference type="GO" id="GO:0006749">
    <property type="term" value="P:glutathione metabolic process"/>
    <property type="evidence" value="ECO:0007669"/>
    <property type="project" value="TreeGrafter"/>
</dbReference>
<sequence length="228" mass="25420">MRPVPPSEIRPVTPRLFIANKAYSSWSLRPWLLLTEFGIPFDETVIPMYRPETRAEMLAVSPNGKMPALHDGAVVVPESLAIVEYLAEGYPDLAIWPRDRAARALARAISSEMHAGFMKLRQTCPTNFRRTPKAIAIDEGVRADVVRIEAIWADARARFGNHGPFLFGAFSAADAMYAPVVNRFHAYAIPMSPASRAYMDAVMALPSWRAWIAGAEAEPWHHTGYDDI</sequence>
<reference evidence="2 3" key="1">
    <citation type="submission" date="2018-12" db="EMBL/GenBank/DDBJ databases">
        <authorList>
            <person name="Grouzdev D.S."/>
            <person name="Krutkina M.S."/>
        </authorList>
    </citation>
    <scope>NUCLEOTIDE SEQUENCE [LARGE SCALE GENOMIC DNA]</scope>
    <source>
        <strain evidence="2 3">RmlP026</strain>
    </source>
</reference>
<reference evidence="2 3" key="2">
    <citation type="submission" date="2019-02" db="EMBL/GenBank/DDBJ databases">
        <title>'Lichenibacterium ramalinii' gen. nov. sp. nov., 'Lichenibacterium minor' gen. nov. sp. nov.</title>
        <authorList>
            <person name="Pankratov T."/>
        </authorList>
    </citation>
    <scope>NUCLEOTIDE SEQUENCE [LARGE SCALE GENOMIC DNA]</scope>
    <source>
        <strain evidence="2 3">RmlP026</strain>
    </source>
</reference>
<dbReference type="SUPFAM" id="SSF52833">
    <property type="entry name" value="Thioredoxin-like"/>
    <property type="match status" value="1"/>
</dbReference>
<feature type="domain" description="GST N-terminal" evidence="1">
    <location>
        <begin position="14"/>
        <end position="94"/>
    </location>
</feature>
<dbReference type="GO" id="GO:0016034">
    <property type="term" value="F:maleylacetoacetate isomerase activity"/>
    <property type="evidence" value="ECO:0007669"/>
    <property type="project" value="TreeGrafter"/>
</dbReference>
<dbReference type="Pfam" id="PF13409">
    <property type="entry name" value="GST_N_2"/>
    <property type="match status" value="1"/>
</dbReference>
<keyword evidence="3" id="KW-1185">Reference proteome</keyword>
<dbReference type="PROSITE" id="PS50404">
    <property type="entry name" value="GST_NTER"/>
    <property type="match status" value="1"/>
</dbReference>
<dbReference type="EMBL" id="QYBB01000016">
    <property type="protein sequence ID" value="RYC31232.1"/>
    <property type="molecule type" value="Genomic_DNA"/>
</dbReference>
<comment type="caution">
    <text evidence="2">The sequence shown here is derived from an EMBL/GenBank/DDBJ whole genome shotgun (WGS) entry which is preliminary data.</text>
</comment>
<dbReference type="CDD" id="cd03194">
    <property type="entry name" value="GST_C_3"/>
    <property type="match status" value="1"/>
</dbReference>
<dbReference type="InterPro" id="IPR040079">
    <property type="entry name" value="Glutathione_S-Trfase"/>
</dbReference>
<evidence type="ECO:0000313" key="2">
    <source>
        <dbReference type="EMBL" id="RYC31232.1"/>
    </source>
</evidence>
<dbReference type="InterPro" id="IPR004045">
    <property type="entry name" value="Glutathione_S-Trfase_N"/>
</dbReference>
<dbReference type="GO" id="GO:0004364">
    <property type="term" value="F:glutathione transferase activity"/>
    <property type="evidence" value="ECO:0007669"/>
    <property type="project" value="TreeGrafter"/>
</dbReference>
<organism evidence="2 3">
    <name type="scientific">Lichenibacterium minor</name>
    <dbReference type="NCBI Taxonomy" id="2316528"/>
    <lineage>
        <taxon>Bacteria</taxon>
        <taxon>Pseudomonadati</taxon>
        <taxon>Pseudomonadota</taxon>
        <taxon>Alphaproteobacteria</taxon>
        <taxon>Hyphomicrobiales</taxon>
        <taxon>Lichenihabitantaceae</taxon>
        <taxon>Lichenibacterium</taxon>
    </lineage>
</organism>
<proteinExistence type="predicted"/>
<dbReference type="AlphaFoldDB" id="A0A4Q2U4E0"/>
<protein>
    <submittedName>
        <fullName evidence="2">Glutathione S-transferase family protein</fullName>
    </submittedName>
</protein>
<dbReference type="PANTHER" id="PTHR42673">
    <property type="entry name" value="MALEYLACETOACETATE ISOMERASE"/>
    <property type="match status" value="1"/>
</dbReference>
<gene>
    <name evidence="2" type="ORF">D3273_15025</name>
</gene>
<dbReference type="InterPro" id="IPR036249">
    <property type="entry name" value="Thioredoxin-like_sf"/>
</dbReference>
<dbReference type="Pfam" id="PF13410">
    <property type="entry name" value="GST_C_2"/>
    <property type="match status" value="1"/>
</dbReference>
<dbReference type="GO" id="GO:0006559">
    <property type="term" value="P:L-phenylalanine catabolic process"/>
    <property type="evidence" value="ECO:0007669"/>
    <property type="project" value="TreeGrafter"/>
</dbReference>
<dbReference type="InterPro" id="IPR036282">
    <property type="entry name" value="Glutathione-S-Trfase_C_sf"/>
</dbReference>
<dbReference type="Proteomes" id="UP000290759">
    <property type="component" value="Unassembled WGS sequence"/>
</dbReference>
<dbReference type="OrthoDB" id="9799538at2"/>
<evidence type="ECO:0000313" key="3">
    <source>
        <dbReference type="Proteomes" id="UP000290759"/>
    </source>
</evidence>
<dbReference type="SUPFAM" id="SSF47616">
    <property type="entry name" value="GST C-terminal domain-like"/>
    <property type="match status" value="1"/>
</dbReference>